<accession>A0AA88JJ18</accession>
<protein>
    <submittedName>
        <fullName evidence="1">Uncharacterized protein</fullName>
    </submittedName>
</protein>
<proteinExistence type="predicted"/>
<organism evidence="1 2">
    <name type="scientific">Ficus carica</name>
    <name type="common">Common fig</name>
    <dbReference type="NCBI Taxonomy" id="3494"/>
    <lineage>
        <taxon>Eukaryota</taxon>
        <taxon>Viridiplantae</taxon>
        <taxon>Streptophyta</taxon>
        <taxon>Embryophyta</taxon>
        <taxon>Tracheophyta</taxon>
        <taxon>Spermatophyta</taxon>
        <taxon>Magnoliopsida</taxon>
        <taxon>eudicotyledons</taxon>
        <taxon>Gunneridae</taxon>
        <taxon>Pentapetalae</taxon>
        <taxon>rosids</taxon>
        <taxon>fabids</taxon>
        <taxon>Rosales</taxon>
        <taxon>Moraceae</taxon>
        <taxon>Ficeae</taxon>
        <taxon>Ficus</taxon>
    </lineage>
</organism>
<name>A0AA88JJ18_FICCA</name>
<gene>
    <name evidence="1" type="ORF">TIFTF001_053181</name>
</gene>
<sequence length="41" mass="4508">MTDQYHGGYRMVGVAISAAEYDALKLANDVNDKNFNALSED</sequence>
<comment type="caution">
    <text evidence="1">The sequence shown here is derived from an EMBL/GenBank/DDBJ whole genome shotgun (WGS) entry which is preliminary data.</text>
</comment>
<keyword evidence="2" id="KW-1185">Reference proteome</keyword>
<reference evidence="1" key="1">
    <citation type="submission" date="2023-07" db="EMBL/GenBank/DDBJ databases">
        <title>draft genome sequence of fig (Ficus carica).</title>
        <authorList>
            <person name="Takahashi T."/>
            <person name="Nishimura K."/>
        </authorList>
    </citation>
    <scope>NUCLEOTIDE SEQUENCE</scope>
</reference>
<evidence type="ECO:0000313" key="2">
    <source>
        <dbReference type="Proteomes" id="UP001187192"/>
    </source>
</evidence>
<dbReference type="AlphaFoldDB" id="A0AA88JJ18"/>
<dbReference type="EMBL" id="BTGU01012266">
    <property type="protein sequence ID" value="GMN74601.1"/>
    <property type="molecule type" value="Genomic_DNA"/>
</dbReference>
<evidence type="ECO:0000313" key="1">
    <source>
        <dbReference type="EMBL" id="GMN74601.1"/>
    </source>
</evidence>
<dbReference type="Proteomes" id="UP001187192">
    <property type="component" value="Unassembled WGS sequence"/>
</dbReference>